<reference evidence="2" key="1">
    <citation type="submission" date="2014-12" db="EMBL/GenBank/DDBJ databases">
        <title>Insight into the proteome of Arion vulgaris.</title>
        <authorList>
            <person name="Aradska J."/>
            <person name="Bulat T."/>
            <person name="Smidak R."/>
            <person name="Sarate P."/>
            <person name="Gangsoo J."/>
            <person name="Sialana F."/>
            <person name="Bilban M."/>
            <person name="Lubec G."/>
        </authorList>
    </citation>
    <scope>NUCLEOTIDE SEQUENCE</scope>
    <source>
        <tissue evidence="2">Skin</tissue>
    </source>
</reference>
<dbReference type="AlphaFoldDB" id="A0A0B6YZY4"/>
<name>A0A0B6YZY4_9EUPU</name>
<feature type="compositionally biased region" description="Basic and acidic residues" evidence="1">
    <location>
        <begin position="70"/>
        <end position="83"/>
    </location>
</feature>
<sequence>EEDYERRQELAKQRSQAKSDPELDRILPELARRRIENIQRGKKRINTGINSLNEELNKSFGGTDFHIKPDFETESDQPSHKLEVSGQQKVLNLLPSTAK</sequence>
<feature type="non-terminal residue" evidence="2">
    <location>
        <position position="99"/>
    </location>
</feature>
<feature type="region of interest" description="Disordered" evidence="1">
    <location>
        <begin position="70"/>
        <end position="99"/>
    </location>
</feature>
<protein>
    <submittedName>
        <fullName evidence="2">Uncharacterized protein</fullName>
    </submittedName>
</protein>
<gene>
    <name evidence="2" type="primary">ORF41161</name>
</gene>
<organism evidence="2">
    <name type="scientific">Arion vulgaris</name>
    <dbReference type="NCBI Taxonomy" id="1028688"/>
    <lineage>
        <taxon>Eukaryota</taxon>
        <taxon>Metazoa</taxon>
        <taxon>Spiralia</taxon>
        <taxon>Lophotrochozoa</taxon>
        <taxon>Mollusca</taxon>
        <taxon>Gastropoda</taxon>
        <taxon>Heterobranchia</taxon>
        <taxon>Euthyneura</taxon>
        <taxon>Panpulmonata</taxon>
        <taxon>Eupulmonata</taxon>
        <taxon>Stylommatophora</taxon>
        <taxon>Helicina</taxon>
        <taxon>Arionoidea</taxon>
        <taxon>Arionidae</taxon>
        <taxon>Arion</taxon>
    </lineage>
</organism>
<evidence type="ECO:0000256" key="1">
    <source>
        <dbReference type="SAM" id="MobiDB-lite"/>
    </source>
</evidence>
<evidence type="ECO:0000313" key="2">
    <source>
        <dbReference type="EMBL" id="CEK61050.1"/>
    </source>
</evidence>
<feature type="region of interest" description="Disordered" evidence="1">
    <location>
        <begin position="1"/>
        <end position="25"/>
    </location>
</feature>
<accession>A0A0B6YZY4</accession>
<dbReference type="EMBL" id="HACG01014185">
    <property type="protein sequence ID" value="CEK61050.1"/>
    <property type="molecule type" value="Transcribed_RNA"/>
</dbReference>
<feature type="compositionally biased region" description="Polar residues" evidence="1">
    <location>
        <begin position="85"/>
        <end position="99"/>
    </location>
</feature>
<feature type="non-terminal residue" evidence="2">
    <location>
        <position position="1"/>
    </location>
</feature>
<proteinExistence type="predicted"/>